<dbReference type="Proteomes" id="UP000666915">
    <property type="component" value="Unassembled WGS sequence"/>
</dbReference>
<protein>
    <submittedName>
        <fullName evidence="1">Uncharacterized protein</fullName>
    </submittedName>
</protein>
<name>A0ABS3R884_9ACTN</name>
<proteinExistence type="predicted"/>
<evidence type="ECO:0000313" key="1">
    <source>
        <dbReference type="EMBL" id="MBO2441863.1"/>
    </source>
</evidence>
<dbReference type="RefSeq" id="WP_208270214.1">
    <property type="nucleotide sequence ID" value="NZ_BAAAGM010000127.1"/>
</dbReference>
<keyword evidence="2" id="KW-1185">Reference proteome</keyword>
<accession>A0ABS3R884</accession>
<organism evidence="1 2">
    <name type="scientific">Actinomadura nitritigenes</name>
    <dbReference type="NCBI Taxonomy" id="134602"/>
    <lineage>
        <taxon>Bacteria</taxon>
        <taxon>Bacillati</taxon>
        <taxon>Actinomycetota</taxon>
        <taxon>Actinomycetes</taxon>
        <taxon>Streptosporangiales</taxon>
        <taxon>Thermomonosporaceae</taxon>
        <taxon>Actinomadura</taxon>
    </lineage>
</organism>
<evidence type="ECO:0000313" key="2">
    <source>
        <dbReference type="Proteomes" id="UP000666915"/>
    </source>
</evidence>
<dbReference type="EMBL" id="JAGEOK010000022">
    <property type="protein sequence ID" value="MBO2441863.1"/>
    <property type="molecule type" value="Genomic_DNA"/>
</dbReference>
<reference evidence="1 2" key="1">
    <citation type="submission" date="2021-03" db="EMBL/GenBank/DDBJ databases">
        <authorList>
            <person name="Kanchanasin P."/>
            <person name="Saeng-In P."/>
            <person name="Phongsopitanun W."/>
            <person name="Yuki M."/>
            <person name="Kudo T."/>
            <person name="Ohkuma M."/>
            <person name="Tanasupawat S."/>
        </authorList>
    </citation>
    <scope>NUCLEOTIDE SEQUENCE [LARGE SCALE GENOMIC DNA]</scope>
    <source>
        <strain evidence="1 2">L46</strain>
    </source>
</reference>
<sequence>MNVTSLLLQHLFPDWSITLDREGIWRATGRILISASDLDGLVNMLHVVDPEAFERAILLLQEPRGTASFREDGRQPRRIY</sequence>
<comment type="caution">
    <text evidence="1">The sequence shown here is derived from an EMBL/GenBank/DDBJ whole genome shotgun (WGS) entry which is preliminary data.</text>
</comment>
<gene>
    <name evidence="1" type="ORF">J4557_30505</name>
</gene>